<protein>
    <submittedName>
        <fullName evidence="2">Uncharacterized protein</fullName>
    </submittedName>
</protein>
<sequence length="138" mass="15279">MKEHKAFPQNSSSSRASDKRQENVSGPAIEVCLCSAFSVSLAHARFRFVFDFEESDLSAEDTGKYRQERQCNLDPALSQLCDNMLAQRIGHRKIQFCCSCLHGTLIQGAHENTEADQQVELEKSTGMGYKPGIPVAPA</sequence>
<keyword evidence="3" id="KW-1185">Reference proteome</keyword>
<gene>
    <name evidence="2" type="ORF">CSSPJE1EN2_LOCUS7205</name>
</gene>
<organism evidence="2 3">
    <name type="scientific">Sphagnum jensenii</name>
    <dbReference type="NCBI Taxonomy" id="128206"/>
    <lineage>
        <taxon>Eukaryota</taxon>
        <taxon>Viridiplantae</taxon>
        <taxon>Streptophyta</taxon>
        <taxon>Embryophyta</taxon>
        <taxon>Bryophyta</taxon>
        <taxon>Sphagnophytina</taxon>
        <taxon>Sphagnopsida</taxon>
        <taxon>Sphagnales</taxon>
        <taxon>Sphagnaceae</taxon>
        <taxon>Sphagnum</taxon>
    </lineage>
</organism>
<feature type="region of interest" description="Disordered" evidence="1">
    <location>
        <begin position="1"/>
        <end position="22"/>
    </location>
</feature>
<dbReference type="EMBL" id="OZ023715">
    <property type="protein sequence ID" value="CAK9864210.1"/>
    <property type="molecule type" value="Genomic_DNA"/>
</dbReference>
<reference evidence="2" key="1">
    <citation type="submission" date="2024-03" db="EMBL/GenBank/DDBJ databases">
        <authorList>
            <consortium name="ELIXIR-Norway"/>
            <consortium name="Elixir Norway"/>
        </authorList>
    </citation>
    <scope>NUCLEOTIDE SEQUENCE</scope>
</reference>
<proteinExistence type="predicted"/>
<accession>A0ABP1APD4</accession>
<evidence type="ECO:0000313" key="3">
    <source>
        <dbReference type="Proteomes" id="UP001497522"/>
    </source>
</evidence>
<evidence type="ECO:0000313" key="2">
    <source>
        <dbReference type="EMBL" id="CAK9864210.1"/>
    </source>
</evidence>
<name>A0ABP1APD4_9BRYO</name>
<dbReference type="Proteomes" id="UP001497522">
    <property type="component" value="Chromosome 14"/>
</dbReference>
<evidence type="ECO:0000256" key="1">
    <source>
        <dbReference type="SAM" id="MobiDB-lite"/>
    </source>
</evidence>